<accession>A0A840CPZ0</accession>
<name>A0A840CPZ0_9RHOB</name>
<comment type="caution">
    <text evidence="1">The sequence shown here is derived from an EMBL/GenBank/DDBJ whole genome shotgun (WGS) entry which is preliminary data.</text>
</comment>
<dbReference type="InterPro" id="IPR012347">
    <property type="entry name" value="Ferritin-like"/>
</dbReference>
<sequence>MIGTEPRADHLVQNLMALEQDMLAACETLRDRLSSRDHFDKAEMTCQQLPAHIQELRDYAERVGVTPTEGGDLRALLTVGRVELAALAGDDKTLLRAMSRNESTLVDAWQNAMANPETPPDLMPLAEAALTDASHHRAWLRDAAKA</sequence>
<dbReference type="RefSeq" id="WP_054540720.1">
    <property type="nucleotide sequence ID" value="NZ_JACIEQ010000017.1"/>
</dbReference>
<evidence type="ECO:0000313" key="2">
    <source>
        <dbReference type="Proteomes" id="UP000585681"/>
    </source>
</evidence>
<organism evidence="1 2">
    <name type="scientific">Actibacterium naphthalenivorans</name>
    <dbReference type="NCBI Taxonomy" id="1614693"/>
    <lineage>
        <taxon>Bacteria</taxon>
        <taxon>Pseudomonadati</taxon>
        <taxon>Pseudomonadota</taxon>
        <taxon>Alphaproteobacteria</taxon>
        <taxon>Rhodobacterales</taxon>
        <taxon>Roseobacteraceae</taxon>
        <taxon>Actibacterium</taxon>
    </lineage>
</organism>
<evidence type="ECO:0000313" key="1">
    <source>
        <dbReference type="EMBL" id="MBB4023997.1"/>
    </source>
</evidence>
<proteinExistence type="predicted"/>
<keyword evidence="2" id="KW-1185">Reference proteome</keyword>
<dbReference type="AlphaFoldDB" id="A0A840CPZ0"/>
<gene>
    <name evidence="1" type="ORF">GGR17_003837</name>
</gene>
<dbReference type="Proteomes" id="UP000585681">
    <property type="component" value="Unassembled WGS sequence"/>
</dbReference>
<protein>
    <submittedName>
        <fullName evidence="1">Putative outer membrane protein</fullName>
    </submittedName>
</protein>
<dbReference type="Gene3D" id="1.20.1260.10">
    <property type="match status" value="1"/>
</dbReference>
<dbReference type="EMBL" id="JACIEQ010000017">
    <property type="protein sequence ID" value="MBB4023997.1"/>
    <property type="molecule type" value="Genomic_DNA"/>
</dbReference>
<reference evidence="1" key="1">
    <citation type="submission" date="2020-08" db="EMBL/GenBank/DDBJ databases">
        <title>Genomic Encyclopedia of Type Strains, Phase IV (KMG-IV): sequencing the most valuable type-strain genomes for metagenomic binning, comparative biology and taxonomic classification.</title>
        <authorList>
            <person name="Goeker M."/>
        </authorList>
    </citation>
    <scope>NUCLEOTIDE SEQUENCE [LARGE SCALE GENOMIC DNA]</scope>
    <source>
        <strain evidence="1">DSM 105040</strain>
    </source>
</reference>